<gene>
    <name evidence="1" type="ORF">M23134_07363</name>
</gene>
<comment type="caution">
    <text evidence="1">The sequence shown here is derived from an EMBL/GenBank/DDBJ whole genome shotgun (WGS) entry which is preliminary data.</text>
</comment>
<name>A1ZEK4_MICM2</name>
<dbReference type="EMBL" id="AAWS01000004">
    <property type="protein sequence ID" value="EAY30956.1"/>
    <property type="molecule type" value="Genomic_DNA"/>
</dbReference>
<sequence length="180" mass="20686">MLHQILVSITNVEEPLEKDSILEKEKVSQFKNAVEKKLKALLDNRPIIPPEEINPAIIPHQMTIFGETIYGVSDYDHLMGAFAYLLEFIKKVVIAKGKLHFLISQTTWMDGTILGIIKRNEKITLTEVYGQSLTKLYEKEAIEQVQKRIKRLIDSGLIYQSEENKKIYFLPTTKGLRVSL</sequence>
<evidence type="ECO:0000313" key="1">
    <source>
        <dbReference type="EMBL" id="EAY30956.1"/>
    </source>
</evidence>
<proteinExistence type="predicted"/>
<accession>A1ZEK4</accession>
<reference evidence="1 2" key="1">
    <citation type="submission" date="2007-01" db="EMBL/GenBank/DDBJ databases">
        <authorList>
            <person name="Haygood M."/>
            <person name="Podell S."/>
            <person name="Anderson C."/>
            <person name="Hopkinson B."/>
            <person name="Roe K."/>
            <person name="Barbeau K."/>
            <person name="Gaasterland T."/>
            <person name="Ferriera S."/>
            <person name="Johnson J."/>
            <person name="Kravitz S."/>
            <person name="Beeson K."/>
            <person name="Sutton G."/>
            <person name="Rogers Y.-H."/>
            <person name="Friedman R."/>
            <person name="Frazier M."/>
            <person name="Venter J.C."/>
        </authorList>
    </citation>
    <scope>NUCLEOTIDE SEQUENCE [LARGE SCALE GENOMIC DNA]</scope>
    <source>
        <strain evidence="1 2">ATCC 23134</strain>
    </source>
</reference>
<dbReference type="Proteomes" id="UP000004095">
    <property type="component" value="Unassembled WGS sequence"/>
</dbReference>
<protein>
    <submittedName>
        <fullName evidence="1">Uncharacterized protein</fullName>
    </submittedName>
</protein>
<organism evidence="1 2">
    <name type="scientific">Microscilla marina ATCC 23134</name>
    <dbReference type="NCBI Taxonomy" id="313606"/>
    <lineage>
        <taxon>Bacteria</taxon>
        <taxon>Pseudomonadati</taxon>
        <taxon>Bacteroidota</taxon>
        <taxon>Cytophagia</taxon>
        <taxon>Cytophagales</taxon>
        <taxon>Microscillaceae</taxon>
        <taxon>Microscilla</taxon>
    </lineage>
</organism>
<keyword evidence="2" id="KW-1185">Reference proteome</keyword>
<evidence type="ECO:0000313" key="2">
    <source>
        <dbReference type="Proteomes" id="UP000004095"/>
    </source>
</evidence>
<dbReference type="AlphaFoldDB" id="A1ZEK4"/>